<dbReference type="InterPro" id="IPR001647">
    <property type="entry name" value="HTH_TetR"/>
</dbReference>
<dbReference type="PROSITE" id="PS50977">
    <property type="entry name" value="HTH_TETR_2"/>
    <property type="match status" value="1"/>
</dbReference>
<organism evidence="4 5">
    <name type="scientific">Cohnella boryungensis</name>
    <dbReference type="NCBI Taxonomy" id="768479"/>
    <lineage>
        <taxon>Bacteria</taxon>
        <taxon>Bacillati</taxon>
        <taxon>Bacillota</taxon>
        <taxon>Bacilli</taxon>
        <taxon>Bacillales</taxon>
        <taxon>Paenibacillaceae</taxon>
        <taxon>Cohnella</taxon>
    </lineage>
</organism>
<dbReference type="Pfam" id="PF00440">
    <property type="entry name" value="TetR_N"/>
    <property type="match status" value="1"/>
</dbReference>
<gene>
    <name evidence="4" type="ORF">ACFO1S_13415</name>
</gene>
<dbReference type="PANTHER" id="PTHR43479:SF11">
    <property type="entry name" value="ACREF_ENVCD OPERON REPRESSOR-RELATED"/>
    <property type="match status" value="1"/>
</dbReference>
<protein>
    <submittedName>
        <fullName evidence="4">TetR/AcrR family transcriptional regulator</fullName>
    </submittedName>
</protein>
<keyword evidence="1 2" id="KW-0238">DNA-binding</keyword>
<evidence type="ECO:0000313" key="5">
    <source>
        <dbReference type="Proteomes" id="UP001595755"/>
    </source>
</evidence>
<sequence length="190" mass="22055">MPKILATEEQWIEAGMAYFAKGGAEALVVEKIAAELGTSKSSFYWYFSNRGVYLQRIVEEWTARSTTQVMEISVQAPKAEEQLQSMLRQMFSVTGKGDFLFYLRKLALQEPSYASVLQRIEQARMDHAKELFIRRGFPDERASHLSWMLYHYYLGWYERHKNVTQSAAEVERHLDRLLAEWSLDEGGDGK</sequence>
<dbReference type="Proteomes" id="UP001595755">
    <property type="component" value="Unassembled WGS sequence"/>
</dbReference>
<keyword evidence="5" id="KW-1185">Reference proteome</keyword>
<reference evidence="5" key="1">
    <citation type="journal article" date="2019" name="Int. J. Syst. Evol. Microbiol.">
        <title>The Global Catalogue of Microorganisms (GCM) 10K type strain sequencing project: providing services to taxonomists for standard genome sequencing and annotation.</title>
        <authorList>
            <consortium name="The Broad Institute Genomics Platform"/>
            <consortium name="The Broad Institute Genome Sequencing Center for Infectious Disease"/>
            <person name="Wu L."/>
            <person name="Ma J."/>
        </authorList>
    </citation>
    <scope>NUCLEOTIDE SEQUENCE [LARGE SCALE GENOMIC DNA]</scope>
    <source>
        <strain evidence="5">CGMCC 4.1641</strain>
    </source>
</reference>
<comment type="caution">
    <text evidence="4">The sequence shown here is derived from an EMBL/GenBank/DDBJ whole genome shotgun (WGS) entry which is preliminary data.</text>
</comment>
<evidence type="ECO:0000256" key="2">
    <source>
        <dbReference type="PROSITE-ProRule" id="PRU00335"/>
    </source>
</evidence>
<accession>A0ABV8SA73</accession>
<dbReference type="InterPro" id="IPR050624">
    <property type="entry name" value="HTH-type_Tx_Regulator"/>
</dbReference>
<dbReference type="RefSeq" id="WP_204604866.1">
    <property type="nucleotide sequence ID" value="NZ_JBHSED010000023.1"/>
</dbReference>
<dbReference type="SUPFAM" id="SSF46689">
    <property type="entry name" value="Homeodomain-like"/>
    <property type="match status" value="1"/>
</dbReference>
<dbReference type="Gene3D" id="1.10.357.10">
    <property type="entry name" value="Tetracycline Repressor, domain 2"/>
    <property type="match status" value="1"/>
</dbReference>
<dbReference type="InterPro" id="IPR009057">
    <property type="entry name" value="Homeodomain-like_sf"/>
</dbReference>
<dbReference type="PANTHER" id="PTHR43479">
    <property type="entry name" value="ACREF/ENVCD OPERON REPRESSOR-RELATED"/>
    <property type="match status" value="1"/>
</dbReference>
<dbReference type="EMBL" id="JBHSED010000023">
    <property type="protein sequence ID" value="MFC4304421.1"/>
    <property type="molecule type" value="Genomic_DNA"/>
</dbReference>
<proteinExistence type="predicted"/>
<name>A0ABV8SA73_9BACL</name>
<feature type="DNA-binding region" description="H-T-H motif" evidence="2">
    <location>
        <begin position="28"/>
        <end position="47"/>
    </location>
</feature>
<evidence type="ECO:0000256" key="1">
    <source>
        <dbReference type="ARBA" id="ARBA00023125"/>
    </source>
</evidence>
<feature type="domain" description="HTH tetR-type" evidence="3">
    <location>
        <begin position="5"/>
        <end position="65"/>
    </location>
</feature>
<evidence type="ECO:0000259" key="3">
    <source>
        <dbReference type="PROSITE" id="PS50977"/>
    </source>
</evidence>
<evidence type="ECO:0000313" key="4">
    <source>
        <dbReference type="EMBL" id="MFC4304421.1"/>
    </source>
</evidence>